<sequence>MPMHVRPWSTVESALRASDDGIPDAENAKLHGVALKTIRRWRRDYQRRSLPRGQSHTSARCPRCENGVLDVAAYAELLGWYLGDGHLVEARREVLVLTIVNDQKYVEANARLVVLMRAVKPGGRPHVRERPGAIVTAMGWKHWTCLFPQHGPGRKHDRGIVLEPWQRAVVEEEPAAFLRGLFHSDGSRVRNWASRRVPGTGEVRRHDYARWQFSNRSEDLLELCGWALDLAGVPWRRSSRTHVSVSRRAAVARLDTLIGVKR</sequence>
<reference evidence="2 3" key="1">
    <citation type="journal article" date="2014" name="Int. J. Syst. Evol. Microbiol.">
        <title>Nocardioides zeae sp. nov., isolated from the stem of Zea mays.</title>
        <authorList>
            <person name="Glaeser S.P."/>
            <person name="McInroy J.A."/>
            <person name="Busse H.J."/>
            <person name="Kampfer P."/>
        </authorList>
    </citation>
    <scope>NUCLEOTIDE SEQUENCE [LARGE SCALE GENOMIC DNA]</scope>
    <source>
        <strain evidence="2 3">JCM 30728</strain>
    </source>
</reference>
<organism evidence="2 3">
    <name type="scientific">Nocardioides zeae</name>
    <dbReference type="NCBI Taxonomy" id="1457234"/>
    <lineage>
        <taxon>Bacteria</taxon>
        <taxon>Bacillati</taxon>
        <taxon>Actinomycetota</taxon>
        <taxon>Actinomycetes</taxon>
        <taxon>Propionibacteriales</taxon>
        <taxon>Nocardioidaceae</taxon>
        <taxon>Nocardioides</taxon>
    </lineage>
</organism>
<dbReference type="PRINTS" id="PR00379">
    <property type="entry name" value="INTEIN"/>
</dbReference>
<dbReference type="GO" id="GO:0016539">
    <property type="term" value="P:intein-mediated protein splicing"/>
    <property type="evidence" value="ECO:0007669"/>
    <property type="project" value="InterPro"/>
</dbReference>
<dbReference type="AlphaFoldDB" id="A0A6P0HL57"/>
<dbReference type="InterPro" id="IPR004042">
    <property type="entry name" value="Intein_endonuc_central"/>
</dbReference>
<dbReference type="EMBL" id="JAAGXA010000009">
    <property type="protein sequence ID" value="NEN79408.1"/>
    <property type="molecule type" value="Genomic_DNA"/>
</dbReference>
<comment type="caution">
    <text evidence="2">The sequence shown here is derived from an EMBL/GenBank/DDBJ whole genome shotgun (WGS) entry which is preliminary data.</text>
</comment>
<dbReference type="Gene3D" id="3.10.28.10">
    <property type="entry name" value="Homing endonucleases"/>
    <property type="match status" value="1"/>
</dbReference>
<dbReference type="GO" id="GO:0004519">
    <property type="term" value="F:endonuclease activity"/>
    <property type="evidence" value="ECO:0007669"/>
    <property type="project" value="InterPro"/>
</dbReference>
<gene>
    <name evidence="2" type="ORF">G3T38_14080</name>
</gene>
<dbReference type="InterPro" id="IPR027434">
    <property type="entry name" value="Homing_endonucl"/>
</dbReference>
<accession>A0A6P0HL57</accession>
<keyword evidence="3" id="KW-1185">Reference proteome</keyword>
<proteinExistence type="predicted"/>
<dbReference type="Proteomes" id="UP000468687">
    <property type="component" value="Unassembled WGS sequence"/>
</dbReference>
<feature type="domain" description="DOD-type homing endonuclease" evidence="1">
    <location>
        <begin position="77"/>
        <end position="233"/>
    </location>
</feature>
<dbReference type="PROSITE" id="PS50819">
    <property type="entry name" value="INTEIN_ENDONUCLEASE"/>
    <property type="match status" value="1"/>
</dbReference>
<protein>
    <submittedName>
        <fullName evidence="2">Transcriptional regulator</fullName>
    </submittedName>
</protein>
<evidence type="ECO:0000259" key="1">
    <source>
        <dbReference type="PROSITE" id="PS50819"/>
    </source>
</evidence>
<evidence type="ECO:0000313" key="3">
    <source>
        <dbReference type="Proteomes" id="UP000468687"/>
    </source>
</evidence>
<evidence type="ECO:0000313" key="2">
    <source>
        <dbReference type="EMBL" id="NEN79408.1"/>
    </source>
</evidence>
<dbReference type="InterPro" id="IPR006142">
    <property type="entry name" value="INTEIN"/>
</dbReference>
<name>A0A6P0HL57_9ACTN</name>